<reference evidence="7 8" key="1">
    <citation type="submission" date="2018-09" db="EMBL/GenBank/DDBJ databases">
        <title>Hymenobacter medium sp. nov., isolated from R2A medium.</title>
        <authorList>
            <person name="Yingchao G."/>
        </authorList>
    </citation>
    <scope>NUCLEOTIDE SEQUENCE [LARGE SCALE GENOMIC DNA]</scope>
    <source>
        <strain evidence="8">sh-6</strain>
    </source>
</reference>
<protein>
    <recommendedName>
        <fullName evidence="6">O-antigen ligase-related domain-containing protein</fullName>
    </recommendedName>
</protein>
<dbReference type="KEGG" id="hyh:D3Y59_16000"/>
<dbReference type="Proteomes" id="UP000262802">
    <property type="component" value="Chromosome"/>
</dbReference>
<name>A0A3B7RVK8_9BACT</name>
<dbReference type="PANTHER" id="PTHR37422">
    <property type="entry name" value="TEICHURONIC ACID BIOSYNTHESIS PROTEIN TUAE"/>
    <property type="match status" value="1"/>
</dbReference>
<dbReference type="GO" id="GO:0016020">
    <property type="term" value="C:membrane"/>
    <property type="evidence" value="ECO:0007669"/>
    <property type="project" value="UniProtKB-SubCell"/>
</dbReference>
<feature type="transmembrane region" description="Helical" evidence="5">
    <location>
        <begin position="145"/>
        <end position="166"/>
    </location>
</feature>
<keyword evidence="2 5" id="KW-0812">Transmembrane</keyword>
<feature type="transmembrane region" description="Helical" evidence="5">
    <location>
        <begin position="37"/>
        <end position="55"/>
    </location>
</feature>
<feature type="transmembrane region" description="Helical" evidence="5">
    <location>
        <begin position="260"/>
        <end position="280"/>
    </location>
</feature>
<evidence type="ECO:0000256" key="3">
    <source>
        <dbReference type="ARBA" id="ARBA00022989"/>
    </source>
</evidence>
<proteinExistence type="predicted"/>
<feature type="transmembrane region" description="Helical" evidence="5">
    <location>
        <begin position="119"/>
        <end position="138"/>
    </location>
</feature>
<dbReference type="OrthoDB" id="747420at2"/>
<keyword evidence="8" id="KW-1185">Reference proteome</keyword>
<accession>A0A3B7RVK8</accession>
<evidence type="ECO:0000259" key="6">
    <source>
        <dbReference type="Pfam" id="PF04932"/>
    </source>
</evidence>
<dbReference type="AlphaFoldDB" id="A0A3B7RVK8"/>
<evidence type="ECO:0000313" key="8">
    <source>
        <dbReference type="Proteomes" id="UP000262802"/>
    </source>
</evidence>
<dbReference type="InterPro" id="IPR051533">
    <property type="entry name" value="WaaL-like"/>
</dbReference>
<keyword evidence="4 5" id="KW-0472">Membrane</keyword>
<evidence type="ECO:0000256" key="5">
    <source>
        <dbReference type="SAM" id="Phobius"/>
    </source>
</evidence>
<keyword evidence="3 5" id="KW-1133">Transmembrane helix</keyword>
<comment type="subcellular location">
    <subcellularLocation>
        <location evidence="1">Membrane</location>
        <topology evidence="1">Multi-pass membrane protein</topology>
    </subcellularLocation>
</comment>
<gene>
    <name evidence="7" type="ORF">D3Y59_16000</name>
</gene>
<evidence type="ECO:0000256" key="1">
    <source>
        <dbReference type="ARBA" id="ARBA00004141"/>
    </source>
</evidence>
<feature type="transmembrane region" description="Helical" evidence="5">
    <location>
        <begin position="186"/>
        <end position="206"/>
    </location>
</feature>
<dbReference type="Pfam" id="PF04932">
    <property type="entry name" value="Wzy_C"/>
    <property type="match status" value="1"/>
</dbReference>
<feature type="transmembrane region" description="Helical" evidence="5">
    <location>
        <begin position="218"/>
        <end position="234"/>
    </location>
</feature>
<evidence type="ECO:0000256" key="2">
    <source>
        <dbReference type="ARBA" id="ARBA00022692"/>
    </source>
</evidence>
<sequence>MLGSRSLRSSFELMLFSELRSLPTTALAARWYRNGQLSQWLLLLACLGGVVGLLFTARAMVALAPVAAVVAAGLNPNIHREVPQWLRNRGAQRLAALYVLMPLSWWYTQDWPVWRHEVYRQLPLIGVPLAFCLAVPLSRRQRLGIGVFFVGTTALLGAATVGRYLLDPQAAQGLIRVGQNVPSVSGIFHIHFGILLALAAFFAVPLSRLPQLSKGPRWLLLIAGAVAVVSLHILAYRTGLLAFYSALVSVVLLLLRRRPLLALGVVALGVMLAFGAYHSLASVQERVSSTFYDLEQYQLGHDINHFSLSRRLAAWHNALEIVGRHPWMGVAPADVRQELMAQFAVRTYGLAPENRVMVHNQYLHYLVGGGVVGLAVWLWVLIQPLVQPSLRRNPYVRYFLLTFGAAALADSLLELQIGFNLFVFLYGFLVVAAERRAQQPGATL</sequence>
<feature type="transmembrane region" description="Helical" evidence="5">
    <location>
        <begin position="362"/>
        <end position="382"/>
    </location>
</feature>
<evidence type="ECO:0000256" key="4">
    <source>
        <dbReference type="ARBA" id="ARBA00023136"/>
    </source>
</evidence>
<dbReference type="EMBL" id="CP032317">
    <property type="protein sequence ID" value="AYA38417.1"/>
    <property type="molecule type" value="Genomic_DNA"/>
</dbReference>
<dbReference type="InterPro" id="IPR007016">
    <property type="entry name" value="O-antigen_ligase-rel_domated"/>
</dbReference>
<dbReference type="PANTHER" id="PTHR37422:SF13">
    <property type="entry name" value="LIPOPOLYSACCHARIDE BIOSYNTHESIS PROTEIN PA4999-RELATED"/>
    <property type="match status" value="1"/>
</dbReference>
<evidence type="ECO:0000313" key="7">
    <source>
        <dbReference type="EMBL" id="AYA38417.1"/>
    </source>
</evidence>
<feature type="transmembrane region" description="Helical" evidence="5">
    <location>
        <begin position="415"/>
        <end position="433"/>
    </location>
</feature>
<organism evidence="7 8">
    <name type="scientific">Hymenobacter oligotrophus</name>
    <dbReference type="NCBI Taxonomy" id="2319843"/>
    <lineage>
        <taxon>Bacteria</taxon>
        <taxon>Pseudomonadati</taxon>
        <taxon>Bacteroidota</taxon>
        <taxon>Cytophagia</taxon>
        <taxon>Cytophagales</taxon>
        <taxon>Hymenobacteraceae</taxon>
        <taxon>Hymenobacter</taxon>
    </lineage>
</organism>
<feature type="domain" description="O-antigen ligase-related" evidence="6">
    <location>
        <begin position="226"/>
        <end position="378"/>
    </location>
</feature>